<feature type="compositionally biased region" description="Acidic residues" evidence="4">
    <location>
        <begin position="179"/>
        <end position="197"/>
    </location>
</feature>
<dbReference type="PANTHER" id="PTHR36108">
    <property type="entry name" value="COLOSSIN-B-RELATED"/>
    <property type="match status" value="1"/>
</dbReference>
<feature type="transmembrane region" description="Helical" evidence="5">
    <location>
        <begin position="2697"/>
        <end position="2720"/>
    </location>
</feature>
<feature type="domain" description="SpaA-like prealbumin fold" evidence="6">
    <location>
        <begin position="2215"/>
        <end position="2289"/>
    </location>
</feature>
<dbReference type="OrthoDB" id="2056845at2"/>
<feature type="domain" description="SpaA-like prealbumin fold" evidence="6">
    <location>
        <begin position="1665"/>
        <end position="1746"/>
    </location>
</feature>
<feature type="domain" description="SpaA-like prealbumin fold" evidence="6">
    <location>
        <begin position="2308"/>
        <end position="2393"/>
    </location>
</feature>
<dbReference type="Pfam" id="PF17802">
    <property type="entry name" value="SpaA"/>
    <property type="match status" value="17"/>
</dbReference>
<feature type="compositionally biased region" description="Acidic residues" evidence="4">
    <location>
        <begin position="153"/>
        <end position="171"/>
    </location>
</feature>
<feature type="domain" description="SpaA-like prealbumin fold" evidence="6">
    <location>
        <begin position="1571"/>
        <end position="1658"/>
    </location>
</feature>
<keyword evidence="5" id="KW-1133">Transmembrane helix</keyword>
<dbReference type="InterPro" id="IPR041033">
    <property type="entry name" value="SpaA_PFL_dom_1"/>
</dbReference>
<name>A0A1H8KFW9_9BACI</name>
<feature type="region of interest" description="Disordered" evidence="4">
    <location>
        <begin position="144"/>
        <end position="206"/>
    </location>
</feature>
<feature type="domain" description="SpaA-like prealbumin fold" evidence="6">
    <location>
        <begin position="2401"/>
        <end position="2486"/>
    </location>
</feature>
<organism evidence="8 9">
    <name type="scientific">Amphibacillus marinus</name>
    <dbReference type="NCBI Taxonomy" id="872970"/>
    <lineage>
        <taxon>Bacteria</taxon>
        <taxon>Bacillati</taxon>
        <taxon>Bacillota</taxon>
        <taxon>Bacilli</taxon>
        <taxon>Bacillales</taxon>
        <taxon>Bacillaceae</taxon>
        <taxon>Amphibacillus</taxon>
    </lineage>
</organism>
<keyword evidence="5" id="KW-0472">Membrane</keyword>
<feature type="domain" description="SpaA-like prealbumin fold" evidence="6">
    <location>
        <begin position="1387"/>
        <end position="1475"/>
    </location>
</feature>
<feature type="domain" description="SpaA-like prealbumin fold" evidence="6">
    <location>
        <begin position="2491"/>
        <end position="2573"/>
    </location>
</feature>
<evidence type="ECO:0000259" key="7">
    <source>
        <dbReference type="Pfam" id="PF20596"/>
    </source>
</evidence>
<dbReference type="STRING" id="872970.SAMN04488134_102264"/>
<feature type="domain" description="SpaA-like prealbumin fold" evidence="6">
    <location>
        <begin position="2123"/>
        <end position="2211"/>
    </location>
</feature>
<feature type="domain" description="Putative adhesive" evidence="7">
    <location>
        <begin position="34"/>
        <end position="138"/>
    </location>
</feature>
<dbReference type="Gene3D" id="2.60.40.10">
    <property type="entry name" value="Immunoglobulins"/>
    <property type="match status" value="17"/>
</dbReference>
<evidence type="ECO:0000313" key="9">
    <source>
        <dbReference type="Proteomes" id="UP000199300"/>
    </source>
</evidence>
<reference evidence="8 9" key="1">
    <citation type="submission" date="2016-10" db="EMBL/GenBank/DDBJ databases">
        <authorList>
            <person name="de Groot N.N."/>
        </authorList>
    </citation>
    <scope>NUCLEOTIDE SEQUENCE [LARGE SCALE GENOMIC DNA]</scope>
    <source>
        <strain evidence="8 9">CGMCC 1.10434</strain>
    </source>
</reference>
<feature type="domain" description="SpaA-like prealbumin fold" evidence="6">
    <location>
        <begin position="1941"/>
        <end position="2026"/>
    </location>
</feature>
<feature type="domain" description="SpaA-like prealbumin fold" evidence="6">
    <location>
        <begin position="1296"/>
        <end position="1382"/>
    </location>
</feature>
<feature type="domain" description="SpaA-like prealbumin fold" evidence="6">
    <location>
        <begin position="1112"/>
        <end position="1195"/>
    </location>
</feature>
<evidence type="ECO:0000256" key="4">
    <source>
        <dbReference type="SAM" id="MobiDB-lite"/>
    </source>
</evidence>
<feature type="domain" description="SpaA-like prealbumin fold" evidence="6">
    <location>
        <begin position="1204"/>
        <end position="1291"/>
    </location>
</feature>
<evidence type="ECO:0000256" key="3">
    <source>
        <dbReference type="ARBA" id="ARBA00022729"/>
    </source>
</evidence>
<feature type="domain" description="SpaA-like prealbumin fold" evidence="6">
    <location>
        <begin position="1755"/>
        <end position="1843"/>
    </location>
</feature>
<sequence length="2731" mass="295178">MKRIFPILLIFTIIFSQVSSPFIIIANSTQSGRLLHLAIDEGSNNELAIVTIETASEVDQVSISLPEATSYDPETTEELNDDRYQWNYVEERHEILLLSINSSLPFNLALTDLADGEHNIEASAFSEESELANETFTFEIEMGEDVDAREQTQESEDSEKDEVADEEEQADAEVSNSEADQEEEAQLNDEEETDADREEPSPQEDLIFVPMVGNLNVDIDLSPRLDNVLAGNDAVYRLVLKLTGARSAYTGVTIAVDLPISDHVTFDPAANDLAIAGVEPAFDAENNQLIYQFDTLASGQTYDKLIRLSTENGLIPNGTTLVATATFSANEQAALTDDATINIEASTSIVASKNYLRAEGNPRNIAVPNSRTVWSIRVNIPKSNIGQGYLEEGSQITIVDNIPQGLTYHSTASGPEPDITGNQLSWTFDVPSYEEQVLSGDSLFETEIEVLLTVASNTTDQTLTNTITANAVFVGAHEEETDASDSVTIVNSNLATGDISGTVFVPAHLGPSNDSGGIGNADNRDPNPIVYDDAYLRFYHHISPLHHSIAGDYREYITWYNIDNNLNLDKLNIGGTPRYRPTADFPVGIPLVRTPSFNIEAFINGSRVILVENAEINQDYNRGDLGLADDDFVSIVYINFTDAPSGMSGLHVNYYFNVEQGYTGTVTNEFDVYGETANGNFFGRNSGGNYYGQDPLAGPRSATIAPRPTDQPPIATVGVELLDHTGGYVTAGPNRARVNLSTQSSSTLSMTGSLESVVLLPPGIRLADVTNDAFIDADGRSTADSATAMGGNHEILDESFNGSGRQLVKFSWNDRLLRPGNSVFAEIDVEIDESAPGALTFDVYGFSGDQELAVPSVSNPGVTDTVLQTDSNDLNQDGSTADPRLRSGNVYSISGQYDIQTEKLVRGQLDDDFSQFGRTVPSGSIDYRLILTNMTGRDISYMTLIDVMPSEGDFGITDNAERGSQFTPVLTGPIQVPSEWAGLVDIYYSEAQNPERDDLIRNTDYPETTTQLTNPADAEAPNWTLEAGVANWSAIHSFKVELSEGTEWIAGEDIIIDFTMQAPLWSDVTPDVLDPDIEPSARAAWNSFAIATDNGQPVEPLRVGVFMEYDNAVELTKGNEDGETLAGAVFDLVDAQGDLVSTDLTTDENGVIRVENLQPGSYAFIETEALPGYQLDPTPVEFEIEFAQQALVEVTKVNIFAPGAVELLKLGEEGEALEGGVFTLVDADGDELETGLTTDVAGRLLVEGLLPGSYAFIETQAPFGHDLDPTPILFEIVFNQQETLQLEVDNEQSTGAVQLVKVNENGTVLEGVIFELQDADGTILQVDLTTDEDGLLVVDNLKPGQYQFVETATLPGYDLISTPLLFEIELGQAETLEVEFENSFTPGAVQLTKLGEDGEPLAGAVFTLVDVDENELETGLATDEDGVLLIEGLAPGFYAFIETEAPFGHDLNPTPLVFEIVFDQQSTLAIEVENEQTPGAVELTKEGEDGALLAGVEFELQDGDGNSLQTDLVTDEDGLLFIDELKPGLYQLVETATIPGYELDPTPIEFEIELGQTTVTAVSFVNPLATGSVQLFKLGEGGEHLEGAVFSLIDENEVVIATGLTTDENGILVVDDLKPGLYAFIETEAPFGFELDATPIPFEIIFNQQDIVELEIENIYTPSAFELTKEGPGGERLAGVVFTLQDEDGNTLDEGLVTDEDGLLFIDDLIPGRYQLIETETIPGYDLDPTPIEFEIGLGQTTVTEVTFVNPLTPGSVQLSKVGELGEALVGAVFSLINDQDEVIATGLTTDQAGFIQVDDLLPGNYAFVEIEAPFGHDLDETPIPFEIVFNQQAVLELEIENEQTPGAVQLLKEGEDGELLEGVTFELQDSDGNSLQTDLLTDEAGILFIDELKPGSYQLVETATIPGYEFDPTPLAFEIELGQVATVELTFVNELTPGGFRLLKLGEGGELLEGAVFNLLAGDGELLLPNLVTDPDGLLTVEGLRPGSYQLIETEAPFGFQLDPTPIAFEIVFNQQELLELEMENLYIPSAFQLTKEGEDGELLAGVVFALQDRDGNTLQADLITGEDGILLIDNLIPGAYQLVETATIPGYDLDPTPIAFEIGLGETEVTEVTFVNPLTPGDVELVKISETGEALAGAVFTLINEAEEELATGLTTDENGVIVVTDLLPGQYAFVETEAPFGHDLLLAPIAFEIVFNQQTTLSLEVENEQSTGSVQLLKEGEDGALLTGVTFELQDQAGNTLIEDLVTDEDGLLVINELKPGQYQLVETASIPGYQLDSTPLAFEIVLGPIETVELSMTNALSLGAVQLLKVGEGGEALANAVFTLLDADGQELATELTTNADGIVLIEDLLPGEYAFVETAAPFGYQLDQTPIGFEIVFNQQEILEIEVENLYIPSAFELTKEGEYGERLAGVEFELQDAGGNSLETGLVTNEEGQLLIDNLNPGSYQLIETQALPGYQLDPTPISFEIGLGQTTVTEVTFVNELTPGAVQLTKQSSAGEFLSGAVFTLLDGDGAELETELTTDEGGLLVVEDLAPGSYALVETAAPFGYVLDEAPIEFEIEQNQQAIVELVFENTPILSELLIIKVDSETDATLAGAEFELINEAGDIVTSVVTDENGQAVIDGLPVGDYQLVETAAPEGYQLLDEPIEITIVFGHFELEYIVENSPEQPEQPPVLEEDQIVPPVLPQTGEEWLRYLMTLGTMLFTTGGILVLAHLKKMKGLNGRLQ</sequence>
<dbReference type="Pfam" id="PF20596">
    <property type="entry name" value="pAdhesive_11"/>
    <property type="match status" value="1"/>
</dbReference>
<dbReference type="SUPFAM" id="SSF49478">
    <property type="entry name" value="Cna protein B-type domain"/>
    <property type="match status" value="15"/>
</dbReference>
<evidence type="ECO:0000259" key="6">
    <source>
        <dbReference type="Pfam" id="PF17802"/>
    </source>
</evidence>
<evidence type="ECO:0000256" key="2">
    <source>
        <dbReference type="ARBA" id="ARBA00022525"/>
    </source>
</evidence>
<dbReference type="EMBL" id="FODJ01000002">
    <property type="protein sequence ID" value="SEN91318.1"/>
    <property type="molecule type" value="Genomic_DNA"/>
</dbReference>
<evidence type="ECO:0000256" key="5">
    <source>
        <dbReference type="SAM" id="Phobius"/>
    </source>
</evidence>
<dbReference type="InterPro" id="IPR046771">
    <property type="entry name" value="pAdhesive_11"/>
</dbReference>
<keyword evidence="3" id="KW-0732">Signal</keyword>
<keyword evidence="2" id="KW-0964">Secreted</keyword>
<evidence type="ECO:0000256" key="1">
    <source>
        <dbReference type="ARBA" id="ARBA00007257"/>
    </source>
</evidence>
<dbReference type="RefSeq" id="WP_091495549.1">
    <property type="nucleotide sequence ID" value="NZ_FODJ01000002.1"/>
</dbReference>
<feature type="domain" description="SpaA-like prealbumin fold" evidence="6">
    <location>
        <begin position="2585"/>
        <end position="2656"/>
    </location>
</feature>
<comment type="similarity">
    <text evidence="1">Belongs to the serine-aspartate repeat-containing protein (SDr) family.</text>
</comment>
<dbReference type="PANTHER" id="PTHR36108:SF13">
    <property type="entry name" value="COLOSSIN-B-RELATED"/>
    <property type="match status" value="1"/>
</dbReference>
<proteinExistence type="inferred from homology"/>
<feature type="domain" description="SpaA-like prealbumin fold" evidence="6">
    <location>
        <begin position="1848"/>
        <end position="1930"/>
    </location>
</feature>
<keyword evidence="5" id="KW-0812">Transmembrane</keyword>
<keyword evidence="9" id="KW-1185">Reference proteome</keyword>
<dbReference type="InterPro" id="IPR013783">
    <property type="entry name" value="Ig-like_fold"/>
</dbReference>
<feature type="domain" description="SpaA-like prealbumin fold" evidence="6">
    <location>
        <begin position="2033"/>
        <end position="2115"/>
    </location>
</feature>
<protein>
    <submittedName>
        <fullName evidence="8">Cna protein B-type domain-containing protein</fullName>
    </submittedName>
</protein>
<feature type="domain" description="SpaA-like prealbumin fold" evidence="6">
    <location>
        <begin position="1480"/>
        <end position="1560"/>
    </location>
</feature>
<accession>A0A1H8KFW9</accession>
<evidence type="ECO:0000313" key="8">
    <source>
        <dbReference type="EMBL" id="SEN91318.1"/>
    </source>
</evidence>
<gene>
    <name evidence="8" type="ORF">SAMN04488134_102264</name>
</gene>
<dbReference type="Proteomes" id="UP000199300">
    <property type="component" value="Unassembled WGS sequence"/>
</dbReference>